<gene>
    <name evidence="2" type="ORF">POL67_06365</name>
</gene>
<dbReference type="Proteomes" id="UP001221411">
    <property type="component" value="Unassembled WGS sequence"/>
</dbReference>
<dbReference type="RefSeq" id="WP_271916176.1">
    <property type="nucleotide sequence ID" value="NZ_JAQNDO010000001.1"/>
</dbReference>
<reference evidence="2 3" key="1">
    <citation type="submission" date="2022-11" db="EMBL/GenBank/DDBJ databases">
        <title>Minimal conservation of predation-associated metabolite biosynthetic gene clusters underscores biosynthetic potential of Myxococcota including descriptions for ten novel species: Archangium lansinium sp. nov., Myxococcus landrumus sp. nov., Nannocystis bai.</title>
        <authorList>
            <person name="Ahearne A."/>
            <person name="Stevens C."/>
            <person name="Dowd S."/>
        </authorList>
    </citation>
    <scope>NUCLEOTIDE SEQUENCE [LARGE SCALE GENOMIC DNA]</scope>
    <source>
        <strain evidence="2 3">RJM3</strain>
    </source>
</reference>
<organism evidence="2 3">
    <name type="scientific">Polyangium mundeleinium</name>
    <dbReference type="NCBI Taxonomy" id="2995306"/>
    <lineage>
        <taxon>Bacteria</taxon>
        <taxon>Pseudomonadati</taxon>
        <taxon>Myxococcota</taxon>
        <taxon>Polyangia</taxon>
        <taxon>Polyangiales</taxon>
        <taxon>Polyangiaceae</taxon>
        <taxon>Polyangium</taxon>
    </lineage>
</organism>
<dbReference type="Gene3D" id="1.10.10.2910">
    <property type="match status" value="1"/>
</dbReference>
<feature type="domain" description="IrrE N-terminal-like" evidence="1">
    <location>
        <begin position="52"/>
        <end position="158"/>
    </location>
</feature>
<evidence type="ECO:0000313" key="2">
    <source>
        <dbReference type="EMBL" id="MDC0740963.1"/>
    </source>
</evidence>
<dbReference type="PANTHER" id="PTHR43236">
    <property type="entry name" value="ANTITOXIN HIGA1"/>
    <property type="match status" value="1"/>
</dbReference>
<keyword evidence="3" id="KW-1185">Reference proteome</keyword>
<dbReference type="InterPro" id="IPR010359">
    <property type="entry name" value="IrrE_HExxH"/>
</dbReference>
<name>A0ABT5EGL3_9BACT</name>
<dbReference type="InterPro" id="IPR052345">
    <property type="entry name" value="Rad_response_metalloprotease"/>
</dbReference>
<dbReference type="PANTHER" id="PTHR43236:SF2">
    <property type="entry name" value="BLL0069 PROTEIN"/>
    <property type="match status" value="1"/>
</dbReference>
<accession>A0ABT5EGL3</accession>
<dbReference type="Pfam" id="PF06114">
    <property type="entry name" value="Peptidase_M78"/>
    <property type="match status" value="1"/>
</dbReference>
<comment type="caution">
    <text evidence="2">The sequence shown here is derived from an EMBL/GenBank/DDBJ whole genome shotgun (WGS) entry which is preliminary data.</text>
</comment>
<evidence type="ECO:0000259" key="1">
    <source>
        <dbReference type="Pfam" id="PF06114"/>
    </source>
</evidence>
<proteinExistence type="predicted"/>
<protein>
    <submittedName>
        <fullName evidence="2">ImmA/IrrE family metallo-endopeptidase</fullName>
    </submittedName>
</protein>
<sequence>MTRRVERAVGAAKARVVAAELKLTTPLLASIDTIAYMRGAIVMDRPMDGALARLVKANNGAIIAASSKLTGGQRRFAIAHELGHHELHAGNDALDLCTGEDLQARDQSREGEANAFAVELLLPQKLVEPRCDVKEPSLKHACALADTFQVSFVAAALRFVELTPEACAIVVTEKGRVSWSIGNPDFGPTPARGMPVDSATLAHDIAAGRTAPDEPEEVRASAWLGSRARGELVEHSVAWGRMSSVTLLWRQSE</sequence>
<dbReference type="EMBL" id="JAQNDO010000001">
    <property type="protein sequence ID" value="MDC0740963.1"/>
    <property type="molecule type" value="Genomic_DNA"/>
</dbReference>
<evidence type="ECO:0000313" key="3">
    <source>
        <dbReference type="Proteomes" id="UP001221411"/>
    </source>
</evidence>